<feature type="chain" id="PRO_5041726849" description="RING-type domain-containing protein" evidence="5">
    <location>
        <begin position="28"/>
        <end position="569"/>
    </location>
</feature>
<dbReference type="InterPro" id="IPR001841">
    <property type="entry name" value="Znf_RING"/>
</dbReference>
<protein>
    <recommendedName>
        <fullName evidence="6">RING-type domain-containing protein</fullName>
    </recommendedName>
</protein>
<dbReference type="EMBL" id="JAUPFM010000081">
    <property type="protein sequence ID" value="KAK2813589.1"/>
    <property type="molecule type" value="Genomic_DNA"/>
</dbReference>
<dbReference type="PROSITE" id="PS50089">
    <property type="entry name" value="ZF_RING_2"/>
    <property type="match status" value="1"/>
</dbReference>
<evidence type="ECO:0000256" key="3">
    <source>
        <dbReference type="ARBA" id="ARBA00022833"/>
    </source>
</evidence>
<reference evidence="7" key="1">
    <citation type="submission" date="2023-07" db="EMBL/GenBank/DDBJ databases">
        <title>Chromosome-level Genome Assembly of Striped Snakehead (Channa striata).</title>
        <authorList>
            <person name="Liu H."/>
        </authorList>
    </citation>
    <scope>NUCLEOTIDE SEQUENCE</scope>
    <source>
        <strain evidence="7">Gz</strain>
        <tissue evidence="7">Muscle</tissue>
    </source>
</reference>
<evidence type="ECO:0000256" key="1">
    <source>
        <dbReference type="ARBA" id="ARBA00022723"/>
    </source>
</evidence>
<sequence length="569" mass="63009">MKGIQAEELWFVAQVLLLLREALLSKCLPMHALDPRNLLICQGAVVIDAVGYLSRHFRRGGPLVGECGEAALELCVDIADRCLPGTTLGAWLKAARGRASTGELADTLNIAIESLRAYGDERIGVPDRLTLDQGLYFTFKEYTAEIPTWLAEAGEGSGSGNWTTRALDVGARLLVYGTPPCARGDQADPSRRDAARSKRISLWNVDSANDRGFSTEALETVKLTVDCFWTRVPGANFTIVDPETYFKLRTPHEPHNVTVLIPPRVGMAGMVRKISVRCSEPQTIYDLFAKYGLKCSDVWTCNTRTHVSCAAPCSVLVDNQMSMVRVTELPDDRALVDAVAEKARMYYGTRAPPRQLAVEATSNSLRREMYPLRDGHLELRSVKPQVTVINNTAPVKAVLCFKNGMETLKRVLDSDGRFVPSVQATDRDIDHGNDIPFPWVSENTCIMEVPRNNNLLLQDSTKEPGDFVCLYCWANPNEVHLTCGHTCCKGCFSQLNNCGQCRTAITNRSNLKRKAPSETTFELPAGFDFTCRTCKERKSWVSACGHVVCPCDVRCGVCSEAITEIRRIY</sequence>
<feature type="signal peptide" evidence="5">
    <location>
        <begin position="1"/>
        <end position="27"/>
    </location>
</feature>
<evidence type="ECO:0000256" key="5">
    <source>
        <dbReference type="SAM" id="SignalP"/>
    </source>
</evidence>
<keyword evidence="1" id="KW-0479">Metal-binding</keyword>
<evidence type="ECO:0000256" key="2">
    <source>
        <dbReference type="ARBA" id="ARBA00022771"/>
    </source>
</evidence>
<accession>A0AA88IGH9</accession>
<evidence type="ECO:0000313" key="7">
    <source>
        <dbReference type="EMBL" id="KAK2813589.1"/>
    </source>
</evidence>
<name>A0AA88IGH9_CHASR</name>
<dbReference type="Proteomes" id="UP001187415">
    <property type="component" value="Unassembled WGS sequence"/>
</dbReference>
<comment type="caution">
    <text evidence="7">The sequence shown here is derived from an EMBL/GenBank/DDBJ whole genome shotgun (WGS) entry which is preliminary data.</text>
</comment>
<evidence type="ECO:0000256" key="4">
    <source>
        <dbReference type="PROSITE-ProRule" id="PRU00175"/>
    </source>
</evidence>
<keyword evidence="3" id="KW-0862">Zinc</keyword>
<organism evidence="7 8">
    <name type="scientific">Channa striata</name>
    <name type="common">Snakehead murrel</name>
    <name type="synonym">Ophicephalus striatus</name>
    <dbReference type="NCBI Taxonomy" id="64152"/>
    <lineage>
        <taxon>Eukaryota</taxon>
        <taxon>Metazoa</taxon>
        <taxon>Chordata</taxon>
        <taxon>Craniata</taxon>
        <taxon>Vertebrata</taxon>
        <taxon>Euteleostomi</taxon>
        <taxon>Actinopterygii</taxon>
        <taxon>Neopterygii</taxon>
        <taxon>Teleostei</taxon>
        <taxon>Neoteleostei</taxon>
        <taxon>Acanthomorphata</taxon>
        <taxon>Anabantaria</taxon>
        <taxon>Anabantiformes</taxon>
        <taxon>Channoidei</taxon>
        <taxon>Channidae</taxon>
        <taxon>Channa</taxon>
    </lineage>
</organism>
<evidence type="ECO:0000313" key="8">
    <source>
        <dbReference type="Proteomes" id="UP001187415"/>
    </source>
</evidence>
<gene>
    <name evidence="7" type="ORF">Q5P01_000746</name>
</gene>
<keyword evidence="2 4" id="KW-0863">Zinc-finger</keyword>
<dbReference type="Gene3D" id="3.30.40.10">
    <property type="entry name" value="Zinc/RING finger domain, C3HC4 (zinc finger)"/>
    <property type="match status" value="1"/>
</dbReference>
<dbReference type="AlphaFoldDB" id="A0AA88IGH9"/>
<dbReference type="GO" id="GO:0008270">
    <property type="term" value="F:zinc ion binding"/>
    <property type="evidence" value="ECO:0007669"/>
    <property type="project" value="UniProtKB-KW"/>
</dbReference>
<evidence type="ECO:0000259" key="6">
    <source>
        <dbReference type="PROSITE" id="PS50089"/>
    </source>
</evidence>
<keyword evidence="8" id="KW-1185">Reference proteome</keyword>
<dbReference type="InterPro" id="IPR013083">
    <property type="entry name" value="Znf_RING/FYVE/PHD"/>
</dbReference>
<keyword evidence="5" id="KW-0732">Signal</keyword>
<feature type="domain" description="RING-type" evidence="6">
    <location>
        <begin position="469"/>
        <end position="502"/>
    </location>
</feature>
<proteinExistence type="predicted"/>